<dbReference type="EMBL" id="BAAACG010000001">
    <property type="protein sequence ID" value="GAA0733066.1"/>
    <property type="molecule type" value="Genomic_DNA"/>
</dbReference>
<reference evidence="3" key="1">
    <citation type="journal article" date="2019" name="Int. J. Syst. Evol. Microbiol.">
        <title>The Global Catalogue of Microorganisms (GCM) 10K type strain sequencing project: providing services to taxonomists for standard genome sequencing and annotation.</title>
        <authorList>
            <consortium name="The Broad Institute Genomics Platform"/>
            <consortium name="The Broad Institute Genome Sequencing Center for Infectious Disease"/>
            <person name="Wu L."/>
            <person name="Ma J."/>
        </authorList>
    </citation>
    <scope>NUCLEOTIDE SEQUENCE [LARGE SCALE GENOMIC DNA]</scope>
    <source>
        <strain evidence="3">JCM 1407</strain>
    </source>
</reference>
<keyword evidence="3" id="KW-1185">Reference proteome</keyword>
<evidence type="ECO:0000313" key="2">
    <source>
        <dbReference type="EMBL" id="GAA0733066.1"/>
    </source>
</evidence>
<comment type="caution">
    <text evidence="2">The sequence shown here is derived from an EMBL/GenBank/DDBJ whole genome shotgun (WGS) entry which is preliminary data.</text>
</comment>
<protein>
    <recommendedName>
        <fullName evidence="1">Mannosyl-glycoprotein endo-beta-N-acetylglucosamidase-like domain-containing protein</fullName>
    </recommendedName>
</protein>
<gene>
    <name evidence="2" type="ORF">GCM10008906_03490</name>
</gene>
<dbReference type="Pfam" id="PF04122">
    <property type="entry name" value="CW_binding_2"/>
    <property type="match status" value="3"/>
</dbReference>
<dbReference type="InterPro" id="IPR002901">
    <property type="entry name" value="MGlyc_endo_b_GlcNAc-like_dom"/>
</dbReference>
<evidence type="ECO:0000259" key="1">
    <source>
        <dbReference type="SMART" id="SM00047"/>
    </source>
</evidence>
<dbReference type="Gene3D" id="3.40.50.12090">
    <property type="match status" value="2"/>
</dbReference>
<dbReference type="Proteomes" id="UP001501510">
    <property type="component" value="Unassembled WGS sequence"/>
</dbReference>
<feature type="domain" description="Mannosyl-glycoprotein endo-beta-N-acetylglucosamidase-like" evidence="1">
    <location>
        <begin position="371"/>
        <end position="531"/>
    </location>
</feature>
<dbReference type="PANTHER" id="PTHR30032">
    <property type="entry name" value="N-ACETYLMURAMOYL-L-ALANINE AMIDASE-RELATED"/>
    <property type="match status" value="1"/>
</dbReference>
<evidence type="ECO:0000313" key="3">
    <source>
        <dbReference type="Proteomes" id="UP001501510"/>
    </source>
</evidence>
<dbReference type="InterPro" id="IPR007253">
    <property type="entry name" value="Cell_wall-bd_2"/>
</dbReference>
<dbReference type="PANTHER" id="PTHR30032:SF8">
    <property type="entry name" value="GERMINATION-SPECIFIC N-ACETYLMURAMOYL-L-ALANINE AMIDASE"/>
    <property type="match status" value="1"/>
</dbReference>
<accession>A0ABP3UFY0</accession>
<proteinExistence type="predicted"/>
<sequence length="536" mass="59543">MPNELRLGGNNRYDTAVKISINHWSQSNNVILVSGENFPDALSASPLSKKYDAPILLTRAQELPSNILNEIQRLKAKNVYIVGGIGVVNTNIENTFKKIGLNVTRIAGKDRYETSVEVAKKVGNFNNAIIASGNSFPDALSISSIAASKGIPILLTAKNNLPSVTFKFINDNNINKGYIVGGTGVVSSNISNKLNGFKRLAGKDRFKTNLAIVSEFTNYLNYNNIFVATGYNYPDALAGSAAAAKLNSPIFLTNGITQIKLSEILSKLKTTQNLKILGSTGVVSSTAVKRLMINVYSNNTFEFKKYNNSLHYYVNRQFTEGFNVDYEKGEVTLEKLNYYMNPSNFEDDDRGKYMFLKLNYYEGVKLEDLNKILNTKGILKNKGQVFLTAGQSHNVNPIYLVAHSLLETSNGASKLANGVLVSSVDGQPVQPKVVYNTYAIGAYDSNPDKYGAEFAYKKGWFTVNDAIIGGTEFISKGYINSYRKQDTLYKMKWDLSTVWHQYATDIGWAYKQTHIIKQLADQAENSSFYFEIPVFE</sequence>
<organism evidence="2 3">
    <name type="scientific">Clostridium oceanicum</name>
    <dbReference type="NCBI Taxonomy" id="1543"/>
    <lineage>
        <taxon>Bacteria</taxon>
        <taxon>Bacillati</taxon>
        <taxon>Bacillota</taxon>
        <taxon>Clostridia</taxon>
        <taxon>Eubacteriales</taxon>
        <taxon>Clostridiaceae</taxon>
        <taxon>Clostridium</taxon>
    </lineage>
</organism>
<dbReference type="Gene3D" id="1.10.530.10">
    <property type="match status" value="1"/>
</dbReference>
<dbReference type="SMART" id="SM00047">
    <property type="entry name" value="LYZ2"/>
    <property type="match status" value="1"/>
</dbReference>
<dbReference type="InterPro" id="IPR051922">
    <property type="entry name" value="Bact_Sporulation_Assoc"/>
</dbReference>
<name>A0ABP3UFY0_9CLOT</name>
<dbReference type="Pfam" id="PF01832">
    <property type="entry name" value="Glucosaminidase"/>
    <property type="match status" value="1"/>
</dbReference>